<evidence type="ECO:0000256" key="1">
    <source>
        <dbReference type="SAM" id="MobiDB-lite"/>
    </source>
</evidence>
<comment type="caution">
    <text evidence="4">The sequence shown here is derived from an EMBL/GenBank/DDBJ whole genome shotgun (WGS) entry which is preliminary data.</text>
</comment>
<dbReference type="PANTHER" id="PTHR22946:SF8">
    <property type="entry name" value="ACETYL XYLAN ESTERASE DOMAIN-CONTAINING PROTEIN"/>
    <property type="match status" value="1"/>
</dbReference>
<dbReference type="InterPro" id="IPR008391">
    <property type="entry name" value="AXE1_dom"/>
</dbReference>
<dbReference type="OrthoDB" id="217645at2"/>
<keyword evidence="5" id="KW-1185">Reference proteome</keyword>
<sequence length="703" mass="74857">MIAMKGYSRRSAAAAAFALLLAAPPLSAQAPAQGNARDRLIEHLTSLARVQAAKRAATVAAIATAEDARLRQVRVRALLDEMIRLERVTGPVAFEVTGRSEEEGYRLENLWYESLPGYRVTANLYVPSEGKGPFPAIITQPGHGIDGRLGGHGFAVNLARAGFMVLAIDIVGEGERIQHYDPEIGASKVGRPTGEHSMAFGQALPTGGHVSRFFIQDAIRGVDLLMARADVDDQRIGAFGCSGGGTITAYLAAIDPRIKATATACYVNDFDHLLAPGGPGPQDAEQSIPFFLERGLDLPDWIEAAAPRPYAVVSTTGDMFPIAGARAAYAEARRFYEILGAGDRITMIEGPGGHGNLAPIAPKIIGFFNRWLKDTSGEPALQSIVTGDPTRLWATPTGQLVTSGGGETLRTVIAREAPQPPEVPQGETAQARLERLRIAIRDIARTQVAPGAPAPAVTEAQAESRDGYALSRIGFDAAPGLRVEGLYARAATRGRRPTMLFLANQPQTALSAPNGLFERWTQAGWNVLALEPRGAGGTEEAKSPLTGDWTLLSLRALLVGRTPIGMRTDDALAALSWLATRAEVDPSRLEIYGVGALAPVALHVGVLDPRVTAVTSDGGILRYRDFVARPLSRDMAEVNLPAVLTRYDLPDLIAALGPKVRLVNPVNSVGEPLRPDDIAAILPGAPRPILRSPRDPILPPPSR</sequence>
<dbReference type="EMBL" id="SPDV01000012">
    <property type="protein sequence ID" value="TFI58810.1"/>
    <property type="molecule type" value="Genomic_DNA"/>
</dbReference>
<protein>
    <recommendedName>
        <fullName evidence="3">Acetyl xylan esterase domain-containing protein</fullName>
    </recommendedName>
</protein>
<evidence type="ECO:0000259" key="3">
    <source>
        <dbReference type="Pfam" id="PF05448"/>
    </source>
</evidence>
<evidence type="ECO:0000313" key="4">
    <source>
        <dbReference type="EMBL" id="TFI58810.1"/>
    </source>
</evidence>
<dbReference type="InterPro" id="IPR050261">
    <property type="entry name" value="FrsA_esterase"/>
</dbReference>
<accession>A0A4Y8ZS02</accession>
<evidence type="ECO:0000256" key="2">
    <source>
        <dbReference type="SAM" id="SignalP"/>
    </source>
</evidence>
<dbReference type="InterPro" id="IPR029058">
    <property type="entry name" value="AB_hydrolase_fold"/>
</dbReference>
<name>A0A4Y8ZS02_9SPHN</name>
<feature type="region of interest" description="Disordered" evidence="1">
    <location>
        <begin position="684"/>
        <end position="703"/>
    </location>
</feature>
<dbReference type="PANTHER" id="PTHR22946">
    <property type="entry name" value="DIENELACTONE HYDROLASE DOMAIN-CONTAINING PROTEIN-RELATED"/>
    <property type="match status" value="1"/>
</dbReference>
<feature type="signal peptide" evidence="2">
    <location>
        <begin position="1"/>
        <end position="28"/>
    </location>
</feature>
<proteinExistence type="predicted"/>
<feature type="chain" id="PRO_5021274219" description="Acetyl xylan esterase domain-containing protein" evidence="2">
    <location>
        <begin position="29"/>
        <end position="703"/>
    </location>
</feature>
<gene>
    <name evidence="4" type="ORF">E2493_08085</name>
</gene>
<dbReference type="Pfam" id="PF05448">
    <property type="entry name" value="AXE1"/>
    <property type="match status" value="1"/>
</dbReference>
<keyword evidence="2" id="KW-0732">Signal</keyword>
<dbReference type="Proteomes" id="UP000298213">
    <property type="component" value="Unassembled WGS sequence"/>
</dbReference>
<dbReference type="SUPFAM" id="SSF53474">
    <property type="entry name" value="alpha/beta-Hydrolases"/>
    <property type="match status" value="2"/>
</dbReference>
<dbReference type="Gene3D" id="3.40.50.1820">
    <property type="entry name" value="alpha/beta hydrolase"/>
    <property type="match status" value="2"/>
</dbReference>
<feature type="domain" description="Acetyl xylan esterase" evidence="3">
    <location>
        <begin position="109"/>
        <end position="271"/>
    </location>
</feature>
<evidence type="ECO:0000313" key="5">
    <source>
        <dbReference type="Proteomes" id="UP000298213"/>
    </source>
</evidence>
<reference evidence="4 5" key="1">
    <citation type="submission" date="2019-03" db="EMBL/GenBank/DDBJ databases">
        <title>Genome sequence of Sphingomonas sp. 17J27-24.</title>
        <authorList>
            <person name="Kim M."/>
            <person name="Maeng S."/>
            <person name="Sathiyaraj S."/>
        </authorList>
    </citation>
    <scope>NUCLEOTIDE SEQUENCE [LARGE SCALE GENOMIC DNA]</scope>
    <source>
        <strain evidence="4 5">17J27-24</strain>
    </source>
</reference>
<organism evidence="4 5">
    <name type="scientific">Sphingomonas parva</name>
    <dbReference type="NCBI Taxonomy" id="2555898"/>
    <lineage>
        <taxon>Bacteria</taxon>
        <taxon>Pseudomonadati</taxon>
        <taxon>Pseudomonadota</taxon>
        <taxon>Alphaproteobacteria</taxon>
        <taxon>Sphingomonadales</taxon>
        <taxon>Sphingomonadaceae</taxon>
        <taxon>Sphingomonas</taxon>
    </lineage>
</organism>
<dbReference type="AlphaFoldDB" id="A0A4Y8ZS02"/>